<keyword evidence="3" id="KW-1185">Reference proteome</keyword>
<proteinExistence type="predicted"/>
<name>A0AAV0L252_9ROSI</name>
<organism evidence="2 3">
    <name type="scientific">Linum tenue</name>
    <dbReference type="NCBI Taxonomy" id="586396"/>
    <lineage>
        <taxon>Eukaryota</taxon>
        <taxon>Viridiplantae</taxon>
        <taxon>Streptophyta</taxon>
        <taxon>Embryophyta</taxon>
        <taxon>Tracheophyta</taxon>
        <taxon>Spermatophyta</taxon>
        <taxon>Magnoliopsida</taxon>
        <taxon>eudicotyledons</taxon>
        <taxon>Gunneridae</taxon>
        <taxon>Pentapetalae</taxon>
        <taxon>rosids</taxon>
        <taxon>fabids</taxon>
        <taxon>Malpighiales</taxon>
        <taxon>Linaceae</taxon>
        <taxon>Linum</taxon>
    </lineage>
</organism>
<accession>A0AAV0L252</accession>
<gene>
    <name evidence="2" type="ORF">LITE_LOCUS21351</name>
</gene>
<comment type="caution">
    <text evidence="2">The sequence shown here is derived from an EMBL/GenBank/DDBJ whole genome shotgun (WGS) entry which is preliminary data.</text>
</comment>
<protein>
    <submittedName>
        <fullName evidence="2">Uncharacterized protein</fullName>
    </submittedName>
</protein>
<evidence type="ECO:0000313" key="2">
    <source>
        <dbReference type="EMBL" id="CAI0427819.1"/>
    </source>
</evidence>
<evidence type="ECO:0000313" key="3">
    <source>
        <dbReference type="Proteomes" id="UP001154282"/>
    </source>
</evidence>
<dbReference type="EMBL" id="CAMGYJ010000006">
    <property type="protein sequence ID" value="CAI0427819.1"/>
    <property type="molecule type" value="Genomic_DNA"/>
</dbReference>
<reference evidence="2" key="1">
    <citation type="submission" date="2022-08" db="EMBL/GenBank/DDBJ databases">
        <authorList>
            <person name="Gutierrez-Valencia J."/>
        </authorList>
    </citation>
    <scope>NUCLEOTIDE SEQUENCE</scope>
</reference>
<sequence length="60" mass="6776">MESLSGSKPKRKPKREKTEEEKSFQRKAKYFIGAQLVAVLLFLSLLGSSSKADLDEDDED</sequence>
<evidence type="ECO:0000256" key="1">
    <source>
        <dbReference type="SAM" id="MobiDB-lite"/>
    </source>
</evidence>
<feature type="region of interest" description="Disordered" evidence="1">
    <location>
        <begin position="1"/>
        <end position="24"/>
    </location>
</feature>
<dbReference type="AlphaFoldDB" id="A0AAV0L252"/>
<dbReference type="Proteomes" id="UP001154282">
    <property type="component" value="Unassembled WGS sequence"/>
</dbReference>